<evidence type="ECO:0000256" key="4">
    <source>
        <dbReference type="ARBA" id="ARBA00022454"/>
    </source>
</evidence>
<dbReference type="Gene3D" id="1.20.1060.20">
    <property type="match status" value="1"/>
</dbReference>
<evidence type="ECO:0000256" key="7">
    <source>
        <dbReference type="ARBA" id="ARBA00023054"/>
    </source>
</evidence>
<dbReference type="GO" id="GO:0005634">
    <property type="term" value="C:nucleus"/>
    <property type="evidence" value="ECO:0007669"/>
    <property type="project" value="UniProtKB-SubCell"/>
</dbReference>
<feature type="coiled-coil region" evidence="11">
    <location>
        <begin position="837"/>
        <end position="960"/>
    </location>
</feature>
<dbReference type="Pfam" id="PF06470">
    <property type="entry name" value="SMC_hinge"/>
    <property type="match status" value="1"/>
</dbReference>
<gene>
    <name evidence="13" type="ORF">TCNE_LOCUS6038</name>
</gene>
<dbReference type="InterPro" id="IPR036277">
    <property type="entry name" value="SMC_hinge_sf"/>
</dbReference>
<dbReference type="PIRSF" id="PIRSF005719">
    <property type="entry name" value="SMC"/>
    <property type="match status" value="1"/>
</dbReference>
<keyword evidence="6" id="KW-0498">Mitosis</keyword>
<feature type="coiled-coil region" evidence="11">
    <location>
        <begin position="356"/>
        <end position="390"/>
    </location>
</feature>
<reference evidence="13 14" key="2">
    <citation type="submission" date="2018-11" db="EMBL/GenBank/DDBJ databases">
        <authorList>
            <consortium name="Pathogen Informatics"/>
        </authorList>
    </citation>
    <scope>NUCLEOTIDE SEQUENCE [LARGE SCALE GENOMIC DNA]</scope>
</reference>
<dbReference type="PANTHER" id="PTHR18937">
    <property type="entry name" value="STRUCTURAL MAINTENANCE OF CHROMOSOMES SMC FAMILY MEMBER"/>
    <property type="match status" value="1"/>
</dbReference>
<dbReference type="Gene3D" id="3.30.70.1620">
    <property type="match status" value="1"/>
</dbReference>
<dbReference type="Pfam" id="PF02463">
    <property type="entry name" value="SMC_N"/>
    <property type="match status" value="1"/>
</dbReference>
<evidence type="ECO:0000256" key="1">
    <source>
        <dbReference type="ARBA" id="ARBA00004123"/>
    </source>
</evidence>
<accession>A0A183UC18</accession>
<dbReference type="WBParaSite" id="TCNE_0000603801-mRNA-1">
    <property type="protein sequence ID" value="TCNE_0000603801-mRNA-1"/>
    <property type="gene ID" value="TCNE_0000603801"/>
</dbReference>
<evidence type="ECO:0000256" key="2">
    <source>
        <dbReference type="ARBA" id="ARBA00004286"/>
    </source>
</evidence>
<reference evidence="15" key="1">
    <citation type="submission" date="2016-06" db="UniProtKB">
        <authorList>
            <consortium name="WormBaseParasite"/>
        </authorList>
    </citation>
    <scope>IDENTIFICATION</scope>
</reference>
<dbReference type="InterPro" id="IPR028468">
    <property type="entry name" value="Smc1_ABC"/>
</dbReference>
<evidence type="ECO:0000256" key="11">
    <source>
        <dbReference type="SAM" id="Coils"/>
    </source>
</evidence>
<dbReference type="GO" id="GO:0016887">
    <property type="term" value="F:ATP hydrolysis activity"/>
    <property type="evidence" value="ECO:0007669"/>
    <property type="project" value="InterPro"/>
</dbReference>
<evidence type="ECO:0000313" key="14">
    <source>
        <dbReference type="Proteomes" id="UP000050794"/>
    </source>
</evidence>
<dbReference type="SUPFAM" id="SSF75553">
    <property type="entry name" value="Smc hinge domain"/>
    <property type="match status" value="1"/>
</dbReference>
<dbReference type="GO" id="GO:0007062">
    <property type="term" value="P:sister chromatid cohesion"/>
    <property type="evidence" value="ECO:0007669"/>
    <property type="project" value="InterPro"/>
</dbReference>
<evidence type="ECO:0000259" key="12">
    <source>
        <dbReference type="SMART" id="SM00968"/>
    </source>
</evidence>
<dbReference type="CDD" id="cd03275">
    <property type="entry name" value="ABC_SMC1_euk"/>
    <property type="match status" value="1"/>
</dbReference>
<keyword evidence="7 11" id="KW-0175">Coiled coil</keyword>
<sequence length="1338" mass="151914">MCVLDSFIDDSDEHIHNHYDHHSDVDFAVSMGRLLTLELEDFKSYKGKHIIGPFAEFTAIIGSNGSGKSNLVDALSFVLGEKAINLRVKKLADLIHGATSGKPVASKCRVMMSFEEDGGARRFERTVSLNSSEYCIDSKASSYPQQYSNELEKSKIFVKAKNFLVCQGEVERLALRTPAERTQLFEELSRSCEYKSEYDQLKVELAKEAQLLTSASSKRRNIAREKRQAQQEMEEARRYERKKAELASMETELYLTKLYYLENDATKGTDEVNIKKGELEQLMCEKEKCDGELMSKSRERKKLVREANTAKELALEKKKVVDVQKACHAAANQKAVHAHHKLEAAIKVQNTVRKIAEDHANSILALRSKISELECEKAKCKAELDAESRSLGLQLSDSQVHEYGILKGEAIKRCGVLNSRLLRMTQQRDADQNVIYFQQRMIDDLMRKIKNKEAEIERNARRAEELSKSVQSQNALFESEQNNITLMEQQAHESKVRMEKLKMELEEVCGQLADAGAESAELDQRNRRADAIESLKRVFANRVIGRLVDLCRPAHERFRLAVTKVLAGNMMAIVCDTDQTARQSIAYLKQQHCAPETFLPLSILSVEKLSQKLRQLKEPRGVNLVHDVIQCINPLAQKAVLFACGNTLVCETADDARKLAFGDESGSSRLRVVALDGTCFERNGVISGGGQDLRVRARRMLKERYAQLLQEKERLQQAQKTELDIMMKREQLSSLAERIKCTGMELQCLEKETSKKLEGELEMLNAQLATIQLKISEVQPMVEERNAHIEELEVQRDGIRDEVFRDFCQQLNISDIQFVSEKNSKLKEYERREMRFLNTMREQVGKIDAEIDRLRNELDYLSSDDKKLKVKQEEEKVLLLTGQLEELQKKETAEERKLQKLKKECDKVVAQFESKKVEVDECEACMSALKKDAEQATRKVKENEKQLASMEQMIINYRHEHRSLLEHCKVNGVEVPLTSGTLADVDVAELTPSIGGSEGLSQPSQQAGEQMDRIARIEVDFTCLPAPLKLMDNAESVKEALKKMSEEIDNMRATIATLSVPHVIVDNGRQIRTDQKVHFVAHAFNQEGMEWMDLIQTLHAAPLAVLLFCSVLTARIVRMRDQCPLLFPHPLQLLQAEIAEECESATKRVTEVRQRFDKVKAARYARFQECFQRVGNSIDDIYKRLYRDESAQAVLIADDGDEPYVAGISYSCVVPGKRFQQMDRLSGGEKTLASLALLFALHYCEPSPFLVFDEADAALDSTNIQKIRKCPVKESLSGWIQRVIVLEYAHSGAQMIAISLKEEFYKEADIVLGVHRISSDQSAVLSFDLRPFSVSGRD</sequence>
<comment type="subcellular location">
    <subcellularLocation>
        <location evidence="2">Chromosome</location>
    </subcellularLocation>
    <subcellularLocation>
        <location evidence="1 10">Nucleus</location>
    </subcellularLocation>
</comment>
<name>A0A183UC18_TOXCA</name>
<dbReference type="GO" id="GO:0008278">
    <property type="term" value="C:cohesin complex"/>
    <property type="evidence" value="ECO:0007669"/>
    <property type="project" value="InterPro"/>
</dbReference>
<dbReference type="SUPFAM" id="SSF52540">
    <property type="entry name" value="P-loop containing nucleoside triphosphate hydrolases"/>
    <property type="match status" value="1"/>
</dbReference>
<evidence type="ECO:0000313" key="13">
    <source>
        <dbReference type="EMBL" id="VDM37316.1"/>
    </source>
</evidence>
<comment type="similarity">
    <text evidence="3">Belongs to the SMC family. SMC1 subfamily.</text>
</comment>
<dbReference type="InterPro" id="IPR027417">
    <property type="entry name" value="P-loop_NTPase"/>
</dbReference>
<dbReference type="InterPro" id="IPR010935">
    <property type="entry name" value="SMC_hinge"/>
</dbReference>
<evidence type="ECO:0000256" key="10">
    <source>
        <dbReference type="PIRNR" id="PIRNR005719"/>
    </source>
</evidence>
<keyword evidence="5" id="KW-0132">Cell division</keyword>
<proteinExistence type="inferred from homology"/>
<keyword evidence="14" id="KW-1185">Reference proteome</keyword>
<dbReference type="InterPro" id="IPR003395">
    <property type="entry name" value="RecF/RecN/SMC_N"/>
</dbReference>
<evidence type="ECO:0000256" key="6">
    <source>
        <dbReference type="ARBA" id="ARBA00022776"/>
    </source>
</evidence>
<keyword evidence="8 10" id="KW-0539">Nucleus</keyword>
<dbReference type="InterPro" id="IPR024704">
    <property type="entry name" value="SMC"/>
</dbReference>
<dbReference type="SMART" id="SM00968">
    <property type="entry name" value="SMC_hinge"/>
    <property type="match status" value="1"/>
</dbReference>
<evidence type="ECO:0000256" key="3">
    <source>
        <dbReference type="ARBA" id="ARBA00005597"/>
    </source>
</evidence>
<organism evidence="14 15">
    <name type="scientific">Toxocara canis</name>
    <name type="common">Canine roundworm</name>
    <dbReference type="NCBI Taxonomy" id="6265"/>
    <lineage>
        <taxon>Eukaryota</taxon>
        <taxon>Metazoa</taxon>
        <taxon>Ecdysozoa</taxon>
        <taxon>Nematoda</taxon>
        <taxon>Chromadorea</taxon>
        <taxon>Rhabditida</taxon>
        <taxon>Spirurina</taxon>
        <taxon>Ascaridomorpha</taxon>
        <taxon>Ascaridoidea</taxon>
        <taxon>Toxocaridae</taxon>
        <taxon>Toxocara</taxon>
    </lineage>
</organism>
<protein>
    <recommendedName>
        <fullName evidence="10">Structural maintenance of chromosomes protein</fullName>
    </recommendedName>
</protein>
<dbReference type="GO" id="GO:0003677">
    <property type="term" value="F:DNA binding"/>
    <property type="evidence" value="ECO:0007669"/>
    <property type="project" value="TreeGrafter"/>
</dbReference>
<feature type="coiled-coil region" evidence="11">
    <location>
        <begin position="212"/>
        <end position="249"/>
    </location>
</feature>
<dbReference type="PANTHER" id="PTHR18937:SF12">
    <property type="entry name" value="STRUCTURAL MAINTENANCE OF CHROMOSOMES PROTEIN"/>
    <property type="match status" value="1"/>
</dbReference>
<dbReference type="GO" id="GO:0051301">
    <property type="term" value="P:cell division"/>
    <property type="evidence" value="ECO:0007669"/>
    <property type="project" value="UniProtKB-KW"/>
</dbReference>
<keyword evidence="9" id="KW-0131">Cell cycle</keyword>
<dbReference type="Gene3D" id="3.40.50.300">
    <property type="entry name" value="P-loop containing nucleotide triphosphate hydrolases"/>
    <property type="match status" value="2"/>
</dbReference>
<feature type="coiled-coil region" evidence="11">
    <location>
        <begin position="754"/>
        <end position="802"/>
    </location>
</feature>
<evidence type="ECO:0000256" key="8">
    <source>
        <dbReference type="ARBA" id="ARBA00023242"/>
    </source>
</evidence>
<dbReference type="GO" id="GO:0005524">
    <property type="term" value="F:ATP binding"/>
    <property type="evidence" value="ECO:0007669"/>
    <property type="project" value="InterPro"/>
</dbReference>
<keyword evidence="4" id="KW-0158">Chromosome</keyword>
<evidence type="ECO:0000256" key="9">
    <source>
        <dbReference type="ARBA" id="ARBA00023306"/>
    </source>
</evidence>
<evidence type="ECO:0000313" key="15">
    <source>
        <dbReference type="WBParaSite" id="TCNE_0000603801-mRNA-1"/>
    </source>
</evidence>
<evidence type="ECO:0000256" key="5">
    <source>
        <dbReference type="ARBA" id="ARBA00022618"/>
    </source>
</evidence>
<feature type="domain" description="SMC hinge" evidence="12">
    <location>
        <begin position="541"/>
        <end position="660"/>
    </location>
</feature>
<feature type="coiled-coil region" evidence="11">
    <location>
        <begin position="442"/>
        <end position="518"/>
    </location>
</feature>
<dbReference type="EMBL" id="UYWY01019429">
    <property type="protein sequence ID" value="VDM37316.1"/>
    <property type="molecule type" value="Genomic_DNA"/>
</dbReference>
<dbReference type="Proteomes" id="UP000050794">
    <property type="component" value="Unassembled WGS sequence"/>
</dbReference>